<dbReference type="GO" id="GO:0042834">
    <property type="term" value="F:peptidoglycan binding"/>
    <property type="evidence" value="ECO:0007669"/>
    <property type="project" value="InterPro"/>
</dbReference>
<keyword evidence="9" id="KW-1185">Reference proteome</keyword>
<protein>
    <recommendedName>
        <fullName evidence="4">Endolytic peptidoglycan transglycosylase RlpA</fullName>
        <ecNumber evidence="4">4.2.2.-</ecNumber>
    </recommendedName>
</protein>
<evidence type="ECO:0000256" key="4">
    <source>
        <dbReference type="HAMAP-Rule" id="MF_02071"/>
    </source>
</evidence>
<dbReference type="InterPro" id="IPR034718">
    <property type="entry name" value="RlpA"/>
</dbReference>
<dbReference type="NCBIfam" id="TIGR00413">
    <property type="entry name" value="rlpA"/>
    <property type="match status" value="1"/>
</dbReference>
<dbReference type="InterPro" id="IPR007730">
    <property type="entry name" value="SPOR-like_dom"/>
</dbReference>
<keyword evidence="3 4" id="KW-0961">Cell wall biogenesis/degradation</keyword>
<dbReference type="EC" id="4.2.2.-" evidence="4"/>
<feature type="compositionally biased region" description="Low complexity" evidence="6">
    <location>
        <begin position="253"/>
        <end position="272"/>
    </location>
</feature>
<evidence type="ECO:0000256" key="5">
    <source>
        <dbReference type="RuleBase" id="RU003495"/>
    </source>
</evidence>
<evidence type="ECO:0000259" key="7">
    <source>
        <dbReference type="PROSITE" id="PS51724"/>
    </source>
</evidence>
<reference evidence="8 9" key="1">
    <citation type="journal article" date="2016" name="Environ. Microbiol.">
        <title>New Methyloceanibacter diversity from North Sea sediments includes methanotroph containing solely the soluble methane monooxygenase.</title>
        <authorList>
            <person name="Vekeman B."/>
            <person name="Kerckhof F.M."/>
            <person name="Cremers G."/>
            <person name="de Vos P."/>
            <person name="Vandamme P."/>
            <person name="Boon N."/>
            <person name="Op den Camp H.J."/>
            <person name="Heylen K."/>
        </authorList>
    </citation>
    <scope>NUCLEOTIDE SEQUENCE [LARGE SCALE GENOMIC DNA]</scope>
    <source>
        <strain evidence="8 9">R-67174</strain>
    </source>
</reference>
<dbReference type="GO" id="GO:0008932">
    <property type="term" value="F:lytic endotransglycosylase activity"/>
    <property type="evidence" value="ECO:0007669"/>
    <property type="project" value="UniProtKB-UniRule"/>
</dbReference>
<evidence type="ECO:0000256" key="3">
    <source>
        <dbReference type="ARBA" id="ARBA00023316"/>
    </source>
</evidence>
<comment type="function">
    <text evidence="4">Lytic transglycosylase with a strong preference for naked glycan strands that lack stem peptides.</text>
</comment>
<organism evidence="8 9">
    <name type="scientific">Methyloceanibacter methanicus</name>
    <dbReference type="NCBI Taxonomy" id="1774968"/>
    <lineage>
        <taxon>Bacteria</taxon>
        <taxon>Pseudomonadati</taxon>
        <taxon>Pseudomonadota</taxon>
        <taxon>Alphaproteobacteria</taxon>
        <taxon>Hyphomicrobiales</taxon>
        <taxon>Hyphomicrobiaceae</taxon>
        <taxon>Methyloceanibacter</taxon>
    </lineage>
</organism>
<dbReference type="HAMAP" id="MF_02071">
    <property type="entry name" value="RlpA"/>
    <property type="match status" value="1"/>
</dbReference>
<dbReference type="Pfam" id="PF03330">
    <property type="entry name" value="DPBB_1"/>
    <property type="match status" value="1"/>
</dbReference>
<dbReference type="GO" id="GO:0071555">
    <property type="term" value="P:cell wall organization"/>
    <property type="evidence" value="ECO:0007669"/>
    <property type="project" value="UniProtKB-KW"/>
</dbReference>
<feature type="compositionally biased region" description="Pro residues" evidence="6">
    <location>
        <begin position="196"/>
        <end position="205"/>
    </location>
</feature>
<evidence type="ECO:0000256" key="6">
    <source>
        <dbReference type="SAM" id="MobiDB-lite"/>
    </source>
</evidence>
<evidence type="ECO:0000256" key="2">
    <source>
        <dbReference type="ARBA" id="ARBA00023239"/>
    </source>
</evidence>
<dbReference type="PROSITE" id="PS51724">
    <property type="entry name" value="SPOR"/>
    <property type="match status" value="1"/>
</dbReference>
<evidence type="ECO:0000313" key="8">
    <source>
        <dbReference type="EMBL" id="ODS00971.1"/>
    </source>
</evidence>
<evidence type="ECO:0000256" key="1">
    <source>
        <dbReference type="ARBA" id="ARBA00022729"/>
    </source>
</evidence>
<feature type="region of interest" description="Disordered" evidence="6">
    <location>
        <begin position="194"/>
        <end position="272"/>
    </location>
</feature>
<proteinExistence type="inferred from homology"/>
<dbReference type="EMBL" id="LPWG01000003">
    <property type="protein sequence ID" value="ODS00971.1"/>
    <property type="molecule type" value="Genomic_DNA"/>
</dbReference>
<dbReference type="PANTHER" id="PTHR34183:SF1">
    <property type="entry name" value="ENDOLYTIC PEPTIDOGLYCAN TRANSGLYCOSYLASE RLPA"/>
    <property type="match status" value="1"/>
</dbReference>
<comment type="similarity">
    <text evidence="4 5">Belongs to the RlpA family.</text>
</comment>
<sequence length="345" mass="36287">MAGLWLWPGAIPEDPESAGLGKRLVPVGQPAPKGGGHFKIGQPYEINGERYTPREDPGYVREGVASWYGALFHGRKTSNGEVFDMERLSAAHPTLPLPAYAEVTNLGNGRSAVVRVNDRGPFRKGRLIDLSERTAEVLGFKRSGTAKVKVRYLRKASLDGDDTFERDYLSTRGYSQYAGTTDPDGWPEVAIAVGPAGPPPPPPLPDRPDREALTVSLPTPKPVIVRGPGPRDEADAAVAGLQDASGEDDSGEGETTGSIGPAAPAAPASGGPMIQAGFFKDQANAQRAWSALSGVGPVEIAPIVDHGETYYRVRVGPFADGISAAAALSDVADAGYRGAKIVLQN</sequence>
<evidence type="ECO:0000313" key="9">
    <source>
        <dbReference type="Proteomes" id="UP000094501"/>
    </source>
</evidence>
<gene>
    <name evidence="4" type="primary">rlpA</name>
    <name evidence="8" type="ORF">AUC68_13715</name>
</gene>
<dbReference type="STRING" id="1774968.AUC68_13715"/>
<dbReference type="InterPro" id="IPR036680">
    <property type="entry name" value="SPOR-like_sf"/>
</dbReference>
<dbReference type="Gene3D" id="3.30.70.1070">
    <property type="entry name" value="Sporulation related repeat"/>
    <property type="match status" value="1"/>
</dbReference>
<dbReference type="SUPFAM" id="SSF50685">
    <property type="entry name" value="Barwin-like endoglucanases"/>
    <property type="match status" value="1"/>
</dbReference>
<keyword evidence="1" id="KW-0732">Signal</keyword>
<dbReference type="PANTHER" id="PTHR34183">
    <property type="entry name" value="ENDOLYTIC PEPTIDOGLYCAN TRANSGLYCOSYLASE RLPA"/>
    <property type="match status" value="1"/>
</dbReference>
<dbReference type="CDD" id="cd22268">
    <property type="entry name" value="DPBB_RlpA-like"/>
    <property type="match status" value="1"/>
</dbReference>
<feature type="domain" description="SPOR" evidence="7">
    <location>
        <begin position="266"/>
        <end position="344"/>
    </location>
</feature>
<comment type="caution">
    <text evidence="8">The sequence shown here is derived from an EMBL/GenBank/DDBJ whole genome shotgun (WGS) entry which is preliminary data.</text>
</comment>
<name>A0A1E3W597_9HYPH</name>
<keyword evidence="2 4" id="KW-0456">Lyase</keyword>
<dbReference type="InterPro" id="IPR036908">
    <property type="entry name" value="RlpA-like_sf"/>
</dbReference>
<dbReference type="InterPro" id="IPR012997">
    <property type="entry name" value="RplA"/>
</dbReference>
<accession>A0A1E3W597</accession>
<dbReference type="Proteomes" id="UP000094501">
    <property type="component" value="Unassembled WGS sequence"/>
</dbReference>
<dbReference type="SUPFAM" id="SSF110997">
    <property type="entry name" value="Sporulation related repeat"/>
    <property type="match status" value="1"/>
</dbReference>
<dbReference type="InterPro" id="IPR009009">
    <property type="entry name" value="RlpA-like_DPBB"/>
</dbReference>
<dbReference type="Pfam" id="PF05036">
    <property type="entry name" value="SPOR"/>
    <property type="match status" value="1"/>
</dbReference>
<dbReference type="GO" id="GO:0000270">
    <property type="term" value="P:peptidoglycan metabolic process"/>
    <property type="evidence" value="ECO:0007669"/>
    <property type="project" value="UniProtKB-UniRule"/>
</dbReference>
<dbReference type="AlphaFoldDB" id="A0A1E3W597"/>
<dbReference type="GO" id="GO:0009279">
    <property type="term" value="C:cell outer membrane"/>
    <property type="evidence" value="ECO:0007669"/>
    <property type="project" value="TreeGrafter"/>
</dbReference>
<dbReference type="Gene3D" id="2.40.40.10">
    <property type="entry name" value="RlpA-like domain"/>
    <property type="match status" value="1"/>
</dbReference>